<dbReference type="PATRIC" id="fig|745776.4.peg.4042"/>
<name>H8H3Q1_DEIGI</name>
<keyword evidence="1" id="KW-0614">Plasmid</keyword>
<evidence type="ECO:0000313" key="1">
    <source>
        <dbReference type="EMBL" id="AFD28148.1"/>
    </source>
</evidence>
<keyword evidence="2" id="KW-1185">Reference proteome</keyword>
<dbReference type="EMBL" id="CP002196">
    <property type="protein sequence ID" value="AFD28148.1"/>
    <property type="molecule type" value="Genomic_DNA"/>
</dbReference>
<organism evidence="1 2">
    <name type="scientific">Deinococcus gobiensis (strain DSM 21396 / JCM 16679 / CGMCC 1.7299 / I-0)</name>
    <dbReference type="NCBI Taxonomy" id="745776"/>
    <lineage>
        <taxon>Bacteria</taxon>
        <taxon>Thermotogati</taxon>
        <taxon>Deinococcota</taxon>
        <taxon>Deinococci</taxon>
        <taxon>Deinococcales</taxon>
        <taxon>Deinococcaceae</taxon>
        <taxon>Deinococcus</taxon>
    </lineage>
</organism>
<geneLocation type="plasmid" evidence="1 2">
    <name>P5</name>
</geneLocation>
<dbReference type="KEGG" id="dgo:DGo_PE0004"/>
<dbReference type="Proteomes" id="UP000007575">
    <property type="component" value="Plasmid P5"/>
</dbReference>
<dbReference type="OrthoDB" id="70673at2"/>
<sequence length="245" mass="28158">MPDPSPTLHPAQQKAKLRRLIGTHGVYTTVQLERLGLLRAAEWLGLRQVTHTRRTSIVQPSSERDLTFVLGEQVNAQLPGRELMHKAGVAEAYLRLEFRDDLHHRSTPPKLTPRERQAMPDAFGCLTELNPVDDYAKHYLLELDAGYTRARIRRKLRGFDQLPLLKPRDGWLIWATTVNLRVETLVPLVAAEYKRKPFERIDCITFLFVDFWSAGNPYVRGRRFTKLMRYDLDCRGLAPSSGSGR</sequence>
<gene>
    <name evidence="1" type="ordered locus">DGo_PE0004</name>
</gene>
<dbReference type="AlphaFoldDB" id="H8H3Q1"/>
<dbReference type="RefSeq" id="WP_014695790.1">
    <property type="nucleotide sequence ID" value="NC_017806.1"/>
</dbReference>
<proteinExistence type="predicted"/>
<accession>H8H3Q1</accession>
<evidence type="ECO:0000313" key="2">
    <source>
        <dbReference type="Proteomes" id="UP000007575"/>
    </source>
</evidence>
<reference evidence="1 2" key="1">
    <citation type="journal article" date="2012" name="PLoS ONE">
        <title>Genome sequence and transcriptome analysis of the radioresistant bacterium Deinococcus gobiensis: insights into the extreme environmental adaptations.</title>
        <authorList>
            <person name="Yuan M."/>
            <person name="Chen M."/>
            <person name="Zhang W."/>
            <person name="Lu W."/>
            <person name="Wang J."/>
            <person name="Yang M."/>
            <person name="Zhao P."/>
            <person name="Tang R."/>
            <person name="Li X."/>
            <person name="Hao Y."/>
            <person name="Zhou Z."/>
            <person name="Zhan Y."/>
            <person name="Yu H."/>
            <person name="Teng C."/>
            <person name="Yan Y."/>
            <person name="Ping S."/>
            <person name="Wang Y."/>
            <person name="Lin M."/>
        </authorList>
    </citation>
    <scope>NUCLEOTIDE SEQUENCE [LARGE SCALE GENOMIC DNA]</scope>
    <source>
        <strain evidence="2">DSM 21396 / JCM 16679 / CGMCC 1.7299 / I-0</strain>
        <plasmid evidence="1">P5</plasmid>
    </source>
</reference>
<protein>
    <submittedName>
        <fullName evidence="1">Uncharacterized protein</fullName>
    </submittedName>
</protein>
<dbReference type="HOGENOM" id="CLU_1132150_0_0_0"/>